<dbReference type="PANTHER" id="PTHR43180">
    <property type="entry name" value="3-OXOACYL-(ACYL-CARRIER-PROTEIN) REDUCTASE (AFU_ORTHOLOGUE AFUA_6G11210)"/>
    <property type="match status" value="1"/>
</dbReference>
<evidence type="ECO:0000256" key="1">
    <source>
        <dbReference type="ARBA" id="ARBA00006484"/>
    </source>
</evidence>
<comment type="similarity">
    <text evidence="1">Belongs to the short-chain dehydrogenases/reductases (SDR) family.</text>
</comment>
<dbReference type="PRINTS" id="PR00081">
    <property type="entry name" value="GDHRDH"/>
</dbReference>
<dbReference type="InterPro" id="IPR036291">
    <property type="entry name" value="NAD(P)-bd_dom_sf"/>
</dbReference>
<dbReference type="EMBL" id="JAPDFR010000001">
    <property type="protein sequence ID" value="KAK0391765.1"/>
    <property type="molecule type" value="Genomic_DNA"/>
</dbReference>
<comment type="caution">
    <text evidence="4">The sequence shown here is derived from an EMBL/GenBank/DDBJ whole genome shotgun (WGS) entry which is preliminary data.</text>
</comment>
<accession>A0AA39GQM4</accession>
<keyword evidence="5" id="KW-1185">Reference proteome</keyword>
<reference evidence="4" key="1">
    <citation type="submission" date="2022-10" db="EMBL/GenBank/DDBJ databases">
        <title>Determination and structural analysis of whole genome sequence of Sarocladium strictum F4-1.</title>
        <authorList>
            <person name="Hu L."/>
            <person name="Jiang Y."/>
        </authorList>
    </citation>
    <scope>NUCLEOTIDE SEQUENCE</scope>
    <source>
        <strain evidence="4">F4-1</strain>
    </source>
</reference>
<evidence type="ECO:0000256" key="3">
    <source>
        <dbReference type="ARBA" id="ARBA00023002"/>
    </source>
</evidence>
<dbReference type="InterPro" id="IPR020904">
    <property type="entry name" value="Sc_DH/Rdtase_CS"/>
</dbReference>
<dbReference type="PROSITE" id="PS00061">
    <property type="entry name" value="ADH_SHORT"/>
    <property type="match status" value="1"/>
</dbReference>
<evidence type="ECO:0000313" key="4">
    <source>
        <dbReference type="EMBL" id="KAK0391765.1"/>
    </source>
</evidence>
<sequence length="309" mass="35224">MPLPRYEYNGPIDHTLPIDTTKLVGKSVIITGGANGMGESCVRAFVAAGAYVTIGDFNDRGAGLADELNEKHGKDVCVFVKVDIRDWDQQTAMFETAKSKSPHNSVDVVIANAGISRSSGDSMWQLDDPDGELVKPNLNIVRVNMDGTLYTFKLATHYFRKQPDVPERDRCFIITGSLNAWIDSPANWEYTATKYALRGFMRTARRNTWEQGIRMTYVAPCYIRSAIRSAEYERWLEDRGVDFGEQEDVARCMMRIATDPATNGYMDVDREDYRDVPEDAWFRKLQATQLRNIQDKWVDDYVMPVYKHD</sequence>
<protein>
    <submittedName>
        <fullName evidence="4">Uncharacterized protein</fullName>
    </submittedName>
</protein>
<keyword evidence="2" id="KW-0521">NADP</keyword>
<organism evidence="4 5">
    <name type="scientific">Sarocladium strictum</name>
    <name type="common">Black bundle disease fungus</name>
    <name type="synonym">Acremonium strictum</name>
    <dbReference type="NCBI Taxonomy" id="5046"/>
    <lineage>
        <taxon>Eukaryota</taxon>
        <taxon>Fungi</taxon>
        <taxon>Dikarya</taxon>
        <taxon>Ascomycota</taxon>
        <taxon>Pezizomycotina</taxon>
        <taxon>Sordariomycetes</taxon>
        <taxon>Hypocreomycetidae</taxon>
        <taxon>Hypocreales</taxon>
        <taxon>Sarocladiaceae</taxon>
        <taxon>Sarocladium</taxon>
    </lineage>
</organism>
<keyword evidence="3" id="KW-0560">Oxidoreductase</keyword>
<gene>
    <name evidence="4" type="ORF">NLU13_1264</name>
</gene>
<dbReference type="AlphaFoldDB" id="A0AA39GQM4"/>
<dbReference type="GO" id="GO:0016491">
    <property type="term" value="F:oxidoreductase activity"/>
    <property type="evidence" value="ECO:0007669"/>
    <property type="project" value="UniProtKB-KW"/>
</dbReference>
<proteinExistence type="inferred from homology"/>
<dbReference type="Proteomes" id="UP001175261">
    <property type="component" value="Unassembled WGS sequence"/>
</dbReference>
<dbReference type="SUPFAM" id="SSF51735">
    <property type="entry name" value="NAD(P)-binding Rossmann-fold domains"/>
    <property type="match status" value="1"/>
</dbReference>
<dbReference type="InterPro" id="IPR002347">
    <property type="entry name" value="SDR_fam"/>
</dbReference>
<evidence type="ECO:0000313" key="5">
    <source>
        <dbReference type="Proteomes" id="UP001175261"/>
    </source>
</evidence>
<dbReference type="Pfam" id="PF00106">
    <property type="entry name" value="adh_short"/>
    <property type="match status" value="1"/>
</dbReference>
<dbReference type="PANTHER" id="PTHR43180:SF31">
    <property type="entry name" value="CHAIN DEHYDROGENASE_REDUCTASE, PUTATIVE (AFU_ORTHOLOGUE AFUA_2G16570)-RELATED"/>
    <property type="match status" value="1"/>
</dbReference>
<evidence type="ECO:0000256" key="2">
    <source>
        <dbReference type="ARBA" id="ARBA00022857"/>
    </source>
</evidence>
<name>A0AA39GQM4_SARSR</name>
<dbReference type="Gene3D" id="3.40.50.720">
    <property type="entry name" value="NAD(P)-binding Rossmann-like Domain"/>
    <property type="match status" value="1"/>
</dbReference>